<dbReference type="InParanoid" id="A0A665U838"/>
<dbReference type="InterPro" id="IPR013783">
    <property type="entry name" value="Ig-like_fold"/>
</dbReference>
<feature type="domain" description="TIR" evidence="21">
    <location>
        <begin position="404"/>
        <end position="560"/>
    </location>
</feature>
<evidence type="ECO:0000256" key="12">
    <source>
        <dbReference type="ARBA" id="ARBA00023136"/>
    </source>
</evidence>
<accession>A0A665U838</accession>
<dbReference type="GO" id="GO:0016787">
    <property type="term" value="F:hydrolase activity"/>
    <property type="evidence" value="ECO:0007669"/>
    <property type="project" value="UniProtKB-KW"/>
</dbReference>
<evidence type="ECO:0000256" key="15">
    <source>
        <dbReference type="ARBA" id="ARBA00023180"/>
    </source>
</evidence>
<reference evidence="23" key="1">
    <citation type="submission" date="2021-04" db="EMBL/GenBank/DDBJ databases">
        <authorList>
            <consortium name="Wellcome Sanger Institute Data Sharing"/>
        </authorList>
    </citation>
    <scope>NUCLEOTIDE SEQUENCE [LARGE SCALE GENOMIC DNA]</scope>
</reference>
<evidence type="ECO:0000256" key="20">
    <source>
        <dbReference type="SAM" id="SignalP"/>
    </source>
</evidence>
<dbReference type="SUPFAM" id="SSF48726">
    <property type="entry name" value="Immunoglobulin"/>
    <property type="match status" value="3"/>
</dbReference>
<dbReference type="Gene3D" id="2.60.40.10">
    <property type="entry name" value="Immunoglobulins"/>
    <property type="match status" value="3"/>
</dbReference>
<keyword evidence="15" id="KW-0325">Glycoprotein</keyword>
<feature type="domain" description="Ig-like" evidence="22">
    <location>
        <begin position="162"/>
        <end position="232"/>
    </location>
</feature>
<evidence type="ECO:0000256" key="10">
    <source>
        <dbReference type="ARBA" id="ARBA00022989"/>
    </source>
</evidence>
<evidence type="ECO:0000256" key="16">
    <source>
        <dbReference type="ARBA" id="ARBA00023319"/>
    </source>
</evidence>
<dbReference type="FunFam" id="2.60.40.10:FF:000220">
    <property type="entry name" value="X-linked interleukin-1 receptor accessory protein-like 1"/>
    <property type="match status" value="1"/>
</dbReference>
<keyword evidence="14" id="KW-0675">Receptor</keyword>
<evidence type="ECO:0000256" key="9">
    <source>
        <dbReference type="ARBA" id="ARBA00022801"/>
    </source>
</evidence>
<dbReference type="InterPro" id="IPR003598">
    <property type="entry name" value="Ig_sub2"/>
</dbReference>
<dbReference type="InterPro" id="IPR007110">
    <property type="entry name" value="Ig-like_dom"/>
</dbReference>
<evidence type="ECO:0000256" key="3">
    <source>
        <dbReference type="ARBA" id="ARBA00009752"/>
    </source>
</evidence>
<dbReference type="PANTHER" id="PTHR11890:SF22">
    <property type="entry name" value="INTERLEUKIN-1 RECEPTOR ACCESSORY PROTEIN-LIKE 1"/>
    <property type="match status" value="1"/>
</dbReference>
<dbReference type="GO" id="GO:0045920">
    <property type="term" value="P:negative regulation of exocytosis"/>
    <property type="evidence" value="ECO:0007669"/>
    <property type="project" value="TreeGrafter"/>
</dbReference>
<dbReference type="GO" id="GO:0005886">
    <property type="term" value="C:plasma membrane"/>
    <property type="evidence" value="ECO:0007669"/>
    <property type="project" value="UniProtKB-SubCell"/>
</dbReference>
<keyword evidence="7 20" id="KW-0732">Signal</keyword>
<keyword evidence="12 19" id="KW-0472">Membrane</keyword>
<evidence type="ECO:0000259" key="22">
    <source>
        <dbReference type="PROSITE" id="PS50835"/>
    </source>
</evidence>
<dbReference type="SUPFAM" id="SSF52200">
    <property type="entry name" value="Toll/Interleukin receptor TIR domain"/>
    <property type="match status" value="1"/>
</dbReference>
<dbReference type="Ensembl" id="ENSENLT00000016079.1">
    <property type="protein sequence ID" value="ENSENLP00000015480.1"/>
    <property type="gene ID" value="ENSENLG00000007205.1"/>
</dbReference>
<dbReference type="PROSITE" id="PS50835">
    <property type="entry name" value="IG_LIKE"/>
    <property type="match status" value="3"/>
</dbReference>
<dbReference type="SMART" id="SM00409">
    <property type="entry name" value="IG"/>
    <property type="match status" value="3"/>
</dbReference>
<dbReference type="PROSITE" id="PS50104">
    <property type="entry name" value="TIR"/>
    <property type="match status" value="1"/>
</dbReference>
<dbReference type="FunCoup" id="A0A665U838">
    <property type="interactions" value="571"/>
</dbReference>
<dbReference type="Pfam" id="PF13927">
    <property type="entry name" value="Ig_3"/>
    <property type="match status" value="1"/>
</dbReference>
<evidence type="ECO:0000313" key="23">
    <source>
        <dbReference type="Ensembl" id="ENSENLP00000015480.1"/>
    </source>
</evidence>
<dbReference type="SMART" id="SM00408">
    <property type="entry name" value="IGc2"/>
    <property type="match status" value="2"/>
</dbReference>
<evidence type="ECO:0000256" key="6">
    <source>
        <dbReference type="ARBA" id="ARBA00022692"/>
    </source>
</evidence>
<keyword evidence="8" id="KW-0677">Repeat</keyword>
<dbReference type="OMA" id="WRSSIVF"/>
<keyword evidence="4" id="KW-1003">Cell membrane</keyword>
<keyword evidence="24" id="KW-1185">Reference proteome</keyword>
<name>A0A665U838_ECHNA</name>
<feature type="region of interest" description="Disordered" evidence="18">
    <location>
        <begin position="662"/>
        <end position="688"/>
    </location>
</feature>
<dbReference type="FunFam" id="2.60.40.10:FF:000284">
    <property type="entry name" value="interleukin-1 receptor accessory protein-like 1"/>
    <property type="match status" value="1"/>
</dbReference>
<dbReference type="CDD" id="cd00096">
    <property type="entry name" value="Ig"/>
    <property type="match status" value="1"/>
</dbReference>
<dbReference type="FunFam" id="2.60.40.10:FF:000188">
    <property type="entry name" value="Interleukin-1 receptor accessory protein-like 1"/>
    <property type="match status" value="1"/>
</dbReference>
<comment type="similarity">
    <text evidence="3">Belongs to the interleukin-1 receptor family.</text>
</comment>
<feature type="signal peptide" evidence="20">
    <location>
        <begin position="1"/>
        <end position="18"/>
    </location>
</feature>
<evidence type="ECO:0000256" key="18">
    <source>
        <dbReference type="SAM" id="MobiDB-lite"/>
    </source>
</evidence>
<dbReference type="InterPro" id="IPR003599">
    <property type="entry name" value="Ig_sub"/>
</dbReference>
<dbReference type="AlphaFoldDB" id="A0A665U838"/>
<evidence type="ECO:0000256" key="5">
    <source>
        <dbReference type="ARBA" id="ARBA00022490"/>
    </source>
</evidence>
<dbReference type="InterPro" id="IPR035897">
    <property type="entry name" value="Toll_tir_struct_dom_sf"/>
</dbReference>
<evidence type="ECO:0000256" key="11">
    <source>
        <dbReference type="ARBA" id="ARBA00023027"/>
    </source>
</evidence>
<dbReference type="GO" id="GO:0005737">
    <property type="term" value="C:cytoplasm"/>
    <property type="evidence" value="ECO:0007669"/>
    <property type="project" value="UniProtKB-SubCell"/>
</dbReference>
<evidence type="ECO:0000256" key="7">
    <source>
        <dbReference type="ARBA" id="ARBA00022729"/>
    </source>
</evidence>
<keyword evidence="13" id="KW-1015">Disulfide bond</keyword>
<organism evidence="23 24">
    <name type="scientific">Echeneis naucrates</name>
    <name type="common">Live sharksucker</name>
    <dbReference type="NCBI Taxonomy" id="173247"/>
    <lineage>
        <taxon>Eukaryota</taxon>
        <taxon>Metazoa</taxon>
        <taxon>Chordata</taxon>
        <taxon>Craniata</taxon>
        <taxon>Vertebrata</taxon>
        <taxon>Euteleostomi</taxon>
        <taxon>Actinopterygii</taxon>
        <taxon>Neopterygii</taxon>
        <taxon>Teleostei</taxon>
        <taxon>Neoteleostei</taxon>
        <taxon>Acanthomorphata</taxon>
        <taxon>Carangaria</taxon>
        <taxon>Carangiformes</taxon>
        <taxon>Echeneidae</taxon>
        <taxon>Echeneis</taxon>
    </lineage>
</organism>
<evidence type="ECO:0000256" key="8">
    <source>
        <dbReference type="ARBA" id="ARBA00022737"/>
    </source>
</evidence>
<dbReference type="OrthoDB" id="9925886at2759"/>
<dbReference type="RefSeq" id="XP_029376364.1">
    <property type="nucleotide sequence ID" value="XM_029520504.1"/>
</dbReference>
<evidence type="ECO:0000256" key="13">
    <source>
        <dbReference type="ARBA" id="ARBA00023157"/>
    </source>
</evidence>
<evidence type="ECO:0000256" key="19">
    <source>
        <dbReference type="SAM" id="Phobius"/>
    </source>
</evidence>
<evidence type="ECO:0000313" key="24">
    <source>
        <dbReference type="Proteomes" id="UP000472264"/>
    </source>
</evidence>
<comment type="subcellular location">
    <subcellularLocation>
        <location evidence="1">Cell membrane</location>
        <topology evidence="1">Single-pass type I membrane protein</topology>
    </subcellularLocation>
    <subcellularLocation>
        <location evidence="2">Cytoplasm</location>
    </subcellularLocation>
</comment>
<proteinExistence type="inferred from homology"/>
<evidence type="ECO:0000259" key="21">
    <source>
        <dbReference type="PROSITE" id="PS50104"/>
    </source>
</evidence>
<dbReference type="GeneID" id="115055063"/>
<keyword evidence="9" id="KW-0378">Hydrolase</keyword>
<sequence>MKAPIPLLILLHAVVVHCLKVVSKRGSVEGCTDWSVDYLKYKVLLGEPVRIKCALFYGYIRANYTHAQSAGLSLMWYKSAGHGDFEEPISFDGTRMSKEEDAIWFRPAELDDVGYYSCVLRNSTYCMKVSMSLTVAENDTDLCYNSKMRFFEKAELSKSKDISCPGIEDYIQPGAEPEIVWYKECKPKQWRQTIERRSDSLSIKEVREDDIGNYTCELQFGNFVVRRTTELSVTAPLTDKPPKIIFPSEAQTSIIEMTIGSPVNLTCKAFFGYSGDVSPLIYWMKGEKFIEDLDEERVQESDIKTIREHLGEQEVSISLTINSLEEGDLGNYSCYVENGNGRRQANVQLAKKAELMYTVELAGGLGAILMLLICLVTLYKCYRIELMLFYRNHFGSEDIDGDNKDYDAYLSYTKVDPDQWSQETREEERFALEILPDVLEKHYGYKLFIPDRDLIPTGTYIEDVARCVDQSKRLIIVMTPSYVVRRGWSIFELETRLRNMLVTGEIKVILIECAELRGIMNYQEVEALKHTIKMLTVIKWRGPSSNKLNSKFWKQLLYEMPFKRMEPLSISHEQVLDVSEQGPFGELQTVSAISMAAATSTAMATAHPDLRSTFHNSCHTQMRQKHYYRSYDYDLPPGGTLPPLSSVGNQHTYCNIPMTLINGQRPQSKSPRQQSLEEAHGNNAMLPLLPRETSISSVIW</sequence>
<feature type="chain" id="PRO_5025467923" evidence="20">
    <location>
        <begin position="19"/>
        <end position="700"/>
    </location>
</feature>
<keyword evidence="10 19" id="KW-1133">Transmembrane helix</keyword>
<dbReference type="Pfam" id="PF01582">
    <property type="entry name" value="TIR"/>
    <property type="match status" value="1"/>
</dbReference>
<evidence type="ECO:0000256" key="4">
    <source>
        <dbReference type="ARBA" id="ARBA00022475"/>
    </source>
</evidence>
<dbReference type="InterPro" id="IPR015621">
    <property type="entry name" value="IL-1_rcpt_fam"/>
</dbReference>
<gene>
    <name evidence="23" type="primary">LOC115055063</name>
</gene>
<dbReference type="GO" id="GO:0007165">
    <property type="term" value="P:signal transduction"/>
    <property type="evidence" value="ECO:0007669"/>
    <property type="project" value="InterPro"/>
</dbReference>
<feature type="domain" description="Ig-like" evidence="22">
    <location>
        <begin position="242"/>
        <end position="350"/>
    </location>
</feature>
<feature type="domain" description="Ig-like" evidence="22">
    <location>
        <begin position="46"/>
        <end position="134"/>
    </location>
</feature>
<dbReference type="Proteomes" id="UP000472264">
    <property type="component" value="Chromosome 2"/>
</dbReference>
<feature type="compositionally biased region" description="Low complexity" evidence="18">
    <location>
        <begin position="664"/>
        <end position="674"/>
    </location>
</feature>
<keyword evidence="6 19" id="KW-0812">Transmembrane</keyword>
<comment type="function">
    <text evidence="17">May regulate secretion and presynaptic differentiation through inhibition of the activity of N-type voltage-gated calcium channel. During presynaptic differentiation may regulate both synaptic vesicle accumulation in axon terminals and subsequent axon terminal remodeling.</text>
</comment>
<keyword evidence="5" id="KW-0963">Cytoplasm</keyword>
<dbReference type="GO" id="GO:0007399">
    <property type="term" value="P:nervous system development"/>
    <property type="evidence" value="ECO:0007669"/>
    <property type="project" value="UniProtKB-ARBA"/>
</dbReference>
<reference evidence="23" key="3">
    <citation type="submission" date="2025-09" db="UniProtKB">
        <authorList>
            <consortium name="Ensembl"/>
        </authorList>
    </citation>
    <scope>IDENTIFICATION</scope>
</reference>
<dbReference type="InterPro" id="IPR036179">
    <property type="entry name" value="Ig-like_dom_sf"/>
</dbReference>
<dbReference type="PANTHER" id="PTHR11890">
    <property type="entry name" value="INTERLEUKIN-1 RECEPTOR FAMILY MEMBER"/>
    <property type="match status" value="1"/>
</dbReference>
<protein>
    <submittedName>
        <fullName evidence="23">Interleukin-1 receptor accessory protein-like 1</fullName>
    </submittedName>
</protein>
<keyword evidence="16" id="KW-0393">Immunoglobulin domain</keyword>
<evidence type="ECO:0000256" key="2">
    <source>
        <dbReference type="ARBA" id="ARBA00004496"/>
    </source>
</evidence>
<evidence type="ECO:0000256" key="1">
    <source>
        <dbReference type="ARBA" id="ARBA00004251"/>
    </source>
</evidence>
<dbReference type="PRINTS" id="PR01537">
    <property type="entry name" value="INTRLKN1R1F"/>
</dbReference>
<feature type="transmembrane region" description="Helical" evidence="19">
    <location>
        <begin position="361"/>
        <end position="382"/>
    </location>
</feature>
<dbReference type="SMART" id="SM00255">
    <property type="entry name" value="TIR"/>
    <property type="match status" value="1"/>
</dbReference>
<keyword evidence="11" id="KW-0520">NAD</keyword>
<dbReference type="GO" id="GO:0045202">
    <property type="term" value="C:synapse"/>
    <property type="evidence" value="ECO:0007669"/>
    <property type="project" value="UniProtKB-ARBA"/>
</dbReference>
<dbReference type="InterPro" id="IPR000157">
    <property type="entry name" value="TIR_dom"/>
</dbReference>
<dbReference type="FunFam" id="3.40.50.10140:FF:000004">
    <property type="entry name" value="X-linked interleukin-1 receptor accessory protein-like 1"/>
    <property type="match status" value="1"/>
</dbReference>
<evidence type="ECO:0000256" key="14">
    <source>
        <dbReference type="ARBA" id="ARBA00023170"/>
    </source>
</evidence>
<evidence type="ECO:0000256" key="17">
    <source>
        <dbReference type="ARBA" id="ARBA00057129"/>
    </source>
</evidence>
<reference evidence="23" key="2">
    <citation type="submission" date="2025-08" db="UniProtKB">
        <authorList>
            <consortium name="Ensembl"/>
        </authorList>
    </citation>
    <scope>IDENTIFICATION</scope>
</reference>
<dbReference type="Gene3D" id="3.40.50.10140">
    <property type="entry name" value="Toll/interleukin-1 receptor homology (TIR) domain"/>
    <property type="match status" value="1"/>
</dbReference>